<dbReference type="Proteomes" id="UP001604277">
    <property type="component" value="Unassembled WGS sequence"/>
</dbReference>
<organism evidence="2 3">
    <name type="scientific">Forsythia ovata</name>
    <dbReference type="NCBI Taxonomy" id="205694"/>
    <lineage>
        <taxon>Eukaryota</taxon>
        <taxon>Viridiplantae</taxon>
        <taxon>Streptophyta</taxon>
        <taxon>Embryophyta</taxon>
        <taxon>Tracheophyta</taxon>
        <taxon>Spermatophyta</taxon>
        <taxon>Magnoliopsida</taxon>
        <taxon>eudicotyledons</taxon>
        <taxon>Gunneridae</taxon>
        <taxon>Pentapetalae</taxon>
        <taxon>asterids</taxon>
        <taxon>lamiids</taxon>
        <taxon>Lamiales</taxon>
        <taxon>Oleaceae</taxon>
        <taxon>Forsythieae</taxon>
        <taxon>Forsythia</taxon>
    </lineage>
</organism>
<dbReference type="Gene3D" id="2.130.10.10">
    <property type="entry name" value="YVTN repeat-like/Quinoprotein amine dehydrogenase"/>
    <property type="match status" value="1"/>
</dbReference>
<sequence length="107" mass="12135">MLLSHLKGGRILIFTVDYGKLQLIAEKAIYSLNVFNGKLLVAINQKIQLYKWMLCDDGSCELQSECGYHGYIIALYVQTREDFIIVGYLIKSISLLINLQGKHVKSP</sequence>
<dbReference type="InterPro" id="IPR015943">
    <property type="entry name" value="WD40/YVTN_repeat-like_dom_sf"/>
</dbReference>
<comment type="caution">
    <text evidence="2">The sequence shown here is derived from an EMBL/GenBank/DDBJ whole genome shotgun (WGS) entry which is preliminary data.</text>
</comment>
<accession>A0ABD1VG49</accession>
<dbReference type="PANTHER" id="PTHR10644">
    <property type="entry name" value="DNA REPAIR/RNA PROCESSING CPSF FAMILY"/>
    <property type="match status" value="1"/>
</dbReference>
<protein>
    <submittedName>
        <fullName evidence="2">DNA damage-binding protein 1a</fullName>
    </submittedName>
</protein>
<feature type="domain" description="RSE1/DDB1/CPSF1 C-terminal" evidence="1">
    <location>
        <begin position="9"/>
        <end position="96"/>
    </location>
</feature>
<dbReference type="Pfam" id="PF03178">
    <property type="entry name" value="CPSF_A"/>
    <property type="match status" value="1"/>
</dbReference>
<proteinExistence type="predicted"/>
<keyword evidence="3" id="KW-1185">Reference proteome</keyword>
<evidence type="ECO:0000313" key="3">
    <source>
        <dbReference type="Proteomes" id="UP001604277"/>
    </source>
</evidence>
<dbReference type="AlphaFoldDB" id="A0ABD1VG49"/>
<evidence type="ECO:0000313" key="2">
    <source>
        <dbReference type="EMBL" id="KAL2536319.1"/>
    </source>
</evidence>
<dbReference type="InterPro" id="IPR050358">
    <property type="entry name" value="RSE1/DDB1/CFT1"/>
</dbReference>
<dbReference type="EMBL" id="JBFOLJ010000005">
    <property type="protein sequence ID" value="KAL2536319.1"/>
    <property type="molecule type" value="Genomic_DNA"/>
</dbReference>
<dbReference type="InterPro" id="IPR004871">
    <property type="entry name" value="RSE1/DDB1/CPSF1_C"/>
</dbReference>
<name>A0ABD1VG49_9LAMI</name>
<reference evidence="3" key="1">
    <citation type="submission" date="2024-07" db="EMBL/GenBank/DDBJ databases">
        <title>Two chromosome-level genome assemblies of Korean endemic species Abeliophyllum distichum and Forsythia ovata (Oleaceae).</title>
        <authorList>
            <person name="Jang H."/>
        </authorList>
    </citation>
    <scope>NUCLEOTIDE SEQUENCE [LARGE SCALE GENOMIC DNA]</scope>
</reference>
<evidence type="ECO:0000259" key="1">
    <source>
        <dbReference type="Pfam" id="PF03178"/>
    </source>
</evidence>
<gene>
    <name evidence="2" type="ORF">Fot_17710</name>
</gene>